<sequence>MSTTTLRLPPDLRDRVSKLAEESGTTAHSFMLEAIAERVANEELRRGFLNDGNARLASMLETGIGIEWTDMREYLRGRAAGSGPVPPKVKKWRD</sequence>
<dbReference type="Proteomes" id="UP000027466">
    <property type="component" value="Unassembled WGS sequence"/>
</dbReference>
<dbReference type="SUPFAM" id="SSF47598">
    <property type="entry name" value="Ribbon-helix-helix"/>
    <property type="match status" value="1"/>
</dbReference>
<dbReference type="EMBL" id="JFHC01000072">
    <property type="protein sequence ID" value="KDR38893.1"/>
    <property type="molecule type" value="Genomic_DNA"/>
</dbReference>
<dbReference type="AlphaFoldDB" id="A0A069PDV6"/>
<name>A0A069PDV6_9BURK</name>
<gene>
    <name evidence="1" type="ORF">BG61_36700</name>
</gene>
<protein>
    <submittedName>
        <fullName evidence="1">CopG family transcriptional regulator</fullName>
    </submittedName>
</protein>
<accession>A0A069PDV6</accession>
<reference evidence="1 2" key="1">
    <citation type="submission" date="2014-03" db="EMBL/GenBank/DDBJ databases">
        <title>Draft Genome Sequences of Four Burkholderia Strains.</title>
        <authorList>
            <person name="Liu X.Y."/>
            <person name="Li C.X."/>
            <person name="Xu J.H."/>
        </authorList>
    </citation>
    <scope>NUCLEOTIDE SEQUENCE [LARGE SCALE GENOMIC DNA]</scope>
    <source>
        <strain evidence="1 2">DSM 50014</strain>
    </source>
</reference>
<proteinExistence type="predicted"/>
<comment type="caution">
    <text evidence="1">The sequence shown here is derived from an EMBL/GenBank/DDBJ whole genome shotgun (WGS) entry which is preliminary data.</text>
</comment>
<dbReference type="GO" id="GO:0006355">
    <property type="term" value="P:regulation of DNA-templated transcription"/>
    <property type="evidence" value="ECO:0007669"/>
    <property type="project" value="InterPro"/>
</dbReference>
<dbReference type="InterPro" id="IPR013321">
    <property type="entry name" value="Arc_rbn_hlx_hlx"/>
</dbReference>
<organism evidence="1 2">
    <name type="scientific">Caballeronia glathei</name>
    <dbReference type="NCBI Taxonomy" id="60547"/>
    <lineage>
        <taxon>Bacteria</taxon>
        <taxon>Pseudomonadati</taxon>
        <taxon>Pseudomonadota</taxon>
        <taxon>Betaproteobacteria</taxon>
        <taxon>Burkholderiales</taxon>
        <taxon>Burkholderiaceae</taxon>
        <taxon>Caballeronia</taxon>
    </lineage>
</organism>
<evidence type="ECO:0000313" key="2">
    <source>
        <dbReference type="Proteomes" id="UP000027466"/>
    </source>
</evidence>
<dbReference type="Gene3D" id="1.10.1220.10">
    <property type="entry name" value="Met repressor-like"/>
    <property type="match status" value="1"/>
</dbReference>
<dbReference type="InterPro" id="IPR010985">
    <property type="entry name" value="Ribbon_hlx_hlx"/>
</dbReference>
<keyword evidence="2" id="KW-1185">Reference proteome</keyword>
<evidence type="ECO:0000313" key="1">
    <source>
        <dbReference type="EMBL" id="KDR38893.1"/>
    </source>
</evidence>
<dbReference type="RefSeq" id="WP_035929957.1">
    <property type="nucleotide sequence ID" value="NZ_CADFFX010000004.1"/>
</dbReference>